<comment type="caution">
    <text evidence="2">The sequence shown here is derived from an EMBL/GenBank/DDBJ whole genome shotgun (WGS) entry which is preliminary data.</text>
</comment>
<evidence type="ECO:0000259" key="1">
    <source>
        <dbReference type="Pfam" id="PF20530"/>
    </source>
</evidence>
<evidence type="ECO:0000313" key="3">
    <source>
        <dbReference type="Proteomes" id="UP000465360"/>
    </source>
</evidence>
<dbReference type="InterPro" id="IPR046633">
    <property type="entry name" value="DUF6745"/>
</dbReference>
<protein>
    <recommendedName>
        <fullName evidence="1">DUF6745 domain-containing protein</fullName>
    </recommendedName>
</protein>
<evidence type="ECO:0000313" key="2">
    <source>
        <dbReference type="EMBL" id="GFG93511.1"/>
    </source>
</evidence>
<organism evidence="2 3">
    <name type="scientific">Mycobacterium bourgelatii</name>
    <dbReference type="NCBI Taxonomy" id="1273442"/>
    <lineage>
        <taxon>Bacteria</taxon>
        <taxon>Bacillati</taxon>
        <taxon>Actinomycetota</taxon>
        <taxon>Actinomycetes</taxon>
        <taxon>Mycobacteriales</taxon>
        <taxon>Mycobacteriaceae</taxon>
        <taxon>Mycobacterium</taxon>
    </lineage>
</organism>
<dbReference type="AlphaFoldDB" id="A0A7I9YXW7"/>
<sequence>MNLLNRTIDGLANLRGCLMDRMNPAGAECELVRPTRPKQLTELTADQRERMAAFVAQRIDHARRTTPLTEDEWAAWEAGVRKCYELVGVPWPGVIVKVPSPVVGALAPPIAEGVVREIRNSKPGISLDSAVRSAVDAAGRSVSSVGDAPRVGEALSRAVRDVIDATRAGMVCPAFDQIPATPTHEESHSAVSRKIVRRCIREVFEPVLYAVPNVDGAIRGLLCAAVCAVSSARNWRVPLAGRGHVGFDVVWAFLRDACALDFGDETRESLRAIENAQSAECWWPFRDFVVVCDLPTEVHTETVDGRIRLHNADGPAVRWGDGWEIHAWHGTTVPRDLIENGWDTKRIMAERNAEVRRCAIERVGWHQFITTAGFRLIDQAPDPANPGQLLRLYKVPRRVLGYRARILLCVNATPERNGARRVYELSVPTTCRTALTAVAWSFDVPEQTYERLARAT</sequence>
<feature type="domain" description="DUF6745" evidence="1">
    <location>
        <begin position="267"/>
        <end position="451"/>
    </location>
</feature>
<dbReference type="Proteomes" id="UP000465360">
    <property type="component" value="Unassembled WGS sequence"/>
</dbReference>
<gene>
    <name evidence="2" type="ORF">MBOU_55530</name>
</gene>
<proteinExistence type="predicted"/>
<keyword evidence="3" id="KW-1185">Reference proteome</keyword>
<name>A0A7I9YXW7_MYCBU</name>
<reference evidence="2 3" key="1">
    <citation type="journal article" date="2019" name="Emerg. Microbes Infect.">
        <title>Comprehensive subspecies identification of 175 nontuberculous mycobacteria species based on 7547 genomic profiles.</title>
        <authorList>
            <person name="Matsumoto Y."/>
            <person name="Kinjo T."/>
            <person name="Motooka D."/>
            <person name="Nabeya D."/>
            <person name="Jung N."/>
            <person name="Uechi K."/>
            <person name="Horii T."/>
            <person name="Iida T."/>
            <person name="Fujita J."/>
            <person name="Nakamura S."/>
        </authorList>
    </citation>
    <scope>NUCLEOTIDE SEQUENCE [LARGE SCALE GENOMIC DNA]</scope>
    <source>
        <strain evidence="2 3">JCM 30725</strain>
    </source>
</reference>
<dbReference type="EMBL" id="BLKZ01000002">
    <property type="protein sequence ID" value="GFG93511.1"/>
    <property type="molecule type" value="Genomic_DNA"/>
</dbReference>
<accession>A0A7I9YXW7</accession>
<dbReference type="Pfam" id="PF20530">
    <property type="entry name" value="DUF6745"/>
    <property type="match status" value="1"/>
</dbReference>